<accession>A0A179DH31</accession>
<dbReference type="GO" id="GO:0005975">
    <property type="term" value="P:carbohydrate metabolic process"/>
    <property type="evidence" value="ECO:0007669"/>
    <property type="project" value="TreeGrafter"/>
</dbReference>
<name>A0A179DH31_9SPHI</name>
<evidence type="ECO:0000313" key="4">
    <source>
        <dbReference type="Proteomes" id="UP000078459"/>
    </source>
</evidence>
<evidence type="ECO:0000259" key="2">
    <source>
        <dbReference type="Pfam" id="PF03629"/>
    </source>
</evidence>
<evidence type="ECO:0000256" key="1">
    <source>
        <dbReference type="ARBA" id="ARBA00022801"/>
    </source>
</evidence>
<dbReference type="PANTHER" id="PTHR22901:SF0">
    <property type="entry name" value="SIALATE O-ACETYLESTERASE"/>
    <property type="match status" value="1"/>
</dbReference>
<dbReference type="STRING" id="1826909.A5893_05100"/>
<dbReference type="InterPro" id="IPR005181">
    <property type="entry name" value="SASA"/>
</dbReference>
<reference evidence="3 4" key="2">
    <citation type="submission" date="2016-06" db="EMBL/GenBank/DDBJ databases">
        <title>Pedobacter psychrophilus sp. nov., isolated from Antarctic fragmentary rock.</title>
        <authorList>
            <person name="Svec P."/>
        </authorList>
    </citation>
    <scope>NUCLEOTIDE SEQUENCE [LARGE SCALE GENOMIC DNA]</scope>
    <source>
        <strain evidence="3 4">CCM 8644</strain>
    </source>
</reference>
<dbReference type="InterPro" id="IPR039329">
    <property type="entry name" value="SIAE"/>
</dbReference>
<dbReference type="EMBL" id="LWHJ01000022">
    <property type="protein sequence ID" value="OAQ40331.1"/>
    <property type="molecule type" value="Genomic_DNA"/>
</dbReference>
<organism evidence="3 4">
    <name type="scientific">Pedobacter psychrophilus</name>
    <dbReference type="NCBI Taxonomy" id="1826909"/>
    <lineage>
        <taxon>Bacteria</taxon>
        <taxon>Pseudomonadati</taxon>
        <taxon>Bacteroidota</taxon>
        <taxon>Sphingobacteriia</taxon>
        <taxon>Sphingobacteriales</taxon>
        <taxon>Sphingobacteriaceae</taxon>
        <taxon>Pedobacter</taxon>
    </lineage>
</organism>
<keyword evidence="4" id="KW-1185">Reference proteome</keyword>
<dbReference type="AlphaFoldDB" id="A0A179DH31"/>
<reference evidence="3 4" key="1">
    <citation type="submission" date="2016-04" db="EMBL/GenBank/DDBJ databases">
        <authorList>
            <person name="Evans L.H."/>
            <person name="Alamgir A."/>
            <person name="Owens N."/>
            <person name="Weber N.D."/>
            <person name="Virtaneva K."/>
            <person name="Barbian K."/>
            <person name="Babar A."/>
            <person name="Rosenke K."/>
        </authorList>
    </citation>
    <scope>NUCLEOTIDE SEQUENCE [LARGE SCALE GENOMIC DNA]</scope>
    <source>
        <strain evidence="3 4">CCM 8644</strain>
    </source>
</reference>
<dbReference type="OrthoDB" id="9816001at2"/>
<evidence type="ECO:0000313" key="3">
    <source>
        <dbReference type="EMBL" id="OAQ40331.1"/>
    </source>
</evidence>
<dbReference type="InterPro" id="IPR036514">
    <property type="entry name" value="SGNH_hydro_sf"/>
</dbReference>
<dbReference type="Pfam" id="PF03629">
    <property type="entry name" value="SASA"/>
    <property type="match status" value="1"/>
</dbReference>
<dbReference type="GO" id="GO:0001681">
    <property type="term" value="F:sialate O-acetylesterase activity"/>
    <property type="evidence" value="ECO:0007669"/>
    <property type="project" value="InterPro"/>
</dbReference>
<sequence length="472" mass="53363">MKRIIFLFIFLSSGFYLKAQIHLPSIIGDQMVLQQKAKTQLWGWSDDNQQVELTTSWDNKKYTSEIATDNKWTFNLKTPIAGGPYTLTFKSGNQNIILKDVMIGEVWLCSGQSNMEMALSGKPNQPILNSDSLIANSTNPQIKFFKAERTISNEPQKDVKGMWVQSNPANAKDFSALGYQFASMLSKKLNVTVGIIQSAWGGTPIRAWMSSNELQKFPDMSAKNKGEVPSNPSVLYNGMIAPLAPYSIKGFLWYQGENDHKNYYKEYPYLMEAMINGWRSDWNNEKLPFYFVQIAPWLYSSDPYMSSPYLRESQLKASHLIKNTGMAVTADIGSNKSIHPPDKTKVAERLLKIALANDYHQKNVVWLGPEVKKVKMNDDKAVIKFVNVANGLEMNPSSSSNFEIAGEDQKFYPAKAKIVSKNQLIIESDEVKKPVAVRYGFQDFFIGNLYNSAGLPASPFRTDQWEIVKTKK</sequence>
<gene>
    <name evidence="3" type="ORF">A5893_05100</name>
</gene>
<dbReference type="SUPFAM" id="SSF52266">
    <property type="entry name" value="SGNH hydrolase"/>
    <property type="match status" value="1"/>
</dbReference>
<dbReference type="Proteomes" id="UP000078459">
    <property type="component" value="Unassembled WGS sequence"/>
</dbReference>
<protein>
    <recommendedName>
        <fullName evidence="2">Sialate O-acetylesterase domain-containing protein</fullName>
    </recommendedName>
</protein>
<keyword evidence="1" id="KW-0378">Hydrolase</keyword>
<feature type="domain" description="Sialate O-acetylesterase" evidence="2">
    <location>
        <begin position="105"/>
        <end position="339"/>
    </location>
</feature>
<dbReference type="Gene3D" id="3.40.50.1110">
    <property type="entry name" value="SGNH hydrolase"/>
    <property type="match status" value="1"/>
</dbReference>
<proteinExistence type="predicted"/>
<comment type="caution">
    <text evidence="3">The sequence shown here is derived from an EMBL/GenBank/DDBJ whole genome shotgun (WGS) entry which is preliminary data.</text>
</comment>
<dbReference type="RefSeq" id="WP_068821568.1">
    <property type="nucleotide sequence ID" value="NZ_LWHJ01000022.1"/>
</dbReference>
<dbReference type="PANTHER" id="PTHR22901">
    <property type="entry name" value="SIALATE O-ACETYLESTERASE"/>
    <property type="match status" value="1"/>
</dbReference>